<evidence type="ECO:0000256" key="1">
    <source>
        <dbReference type="ARBA" id="ARBA00022737"/>
    </source>
</evidence>
<dbReference type="Gene3D" id="2.120.10.10">
    <property type="match status" value="1"/>
</dbReference>
<dbReference type="EMBL" id="MKKU01001410">
    <property type="protein sequence ID" value="RNE95567.1"/>
    <property type="molecule type" value="Genomic_DNA"/>
</dbReference>
<evidence type="ECO:0000313" key="4">
    <source>
        <dbReference type="EMBL" id="RNE95567.1"/>
    </source>
</evidence>
<dbReference type="GO" id="GO:0006689">
    <property type="term" value="P:ganglioside catabolic process"/>
    <property type="evidence" value="ECO:0007669"/>
    <property type="project" value="TreeGrafter"/>
</dbReference>
<proteinExistence type="predicted"/>
<dbReference type="InterPro" id="IPR026856">
    <property type="entry name" value="Sialidase_fam"/>
</dbReference>
<dbReference type="Pfam" id="PF13859">
    <property type="entry name" value="BNR_3"/>
    <property type="match status" value="1"/>
</dbReference>
<dbReference type="GO" id="GO:0004308">
    <property type="term" value="F:exo-alpha-sialidase activity"/>
    <property type="evidence" value="ECO:0007669"/>
    <property type="project" value="InterPro"/>
</dbReference>
<evidence type="ECO:0000313" key="5">
    <source>
        <dbReference type="Proteomes" id="UP000284403"/>
    </source>
</evidence>
<gene>
    <name evidence="4" type="ORF">Tco025E_10046</name>
</gene>
<keyword evidence="1" id="KW-0677">Repeat</keyword>
<protein>
    <submittedName>
        <fullName evidence="4">Group II trans-sialidase superfamily</fullName>
    </submittedName>
</protein>
<dbReference type="AlphaFoldDB" id="A0A422MQU0"/>
<dbReference type="OrthoDB" id="252755at2759"/>
<sequence length="374" mass="40417">MPRHLFSAAVLLLLVVLICCGYGTVHAEDEKPKEAQLPQSVELFAPNKTQVETQGRGLTREFFASPSLASAGGVLAAFAEGHINYTDPNSPLVGCTFSDVVAGYFDAAESWASLVAAVDAGKWKAYSVLARTKQVGHVGYAFFPTTVAKDNKVFLLVGSYDLIYDFLKSKRIKSDWNFALLVGEPTQGKQIQWGQPQQLLPQIAQSAQAKQMDEFSGAGGSGVATASGALVFPVVAIKGGSSLVSTIIYSTDDGQTWVLPKGMLPTDCTSPLLAEWEAGQLLMIADCVFGRRVFESRDMGATWAETVRTLSRVRGDFRSDPLQRPRRVTSLTTATIAGTRVMLYAQKEYPLGEAEAEAEALFLWATDNNRTSLA</sequence>
<feature type="chain" id="PRO_5019096926" evidence="2">
    <location>
        <begin position="28"/>
        <end position="374"/>
    </location>
</feature>
<dbReference type="PANTHER" id="PTHR10628:SF30">
    <property type="entry name" value="EXO-ALPHA-SIALIDASE"/>
    <property type="match status" value="1"/>
</dbReference>
<keyword evidence="5" id="KW-1185">Reference proteome</keyword>
<keyword evidence="2" id="KW-0732">Signal</keyword>
<organism evidence="4 5">
    <name type="scientific">Trypanosoma conorhini</name>
    <dbReference type="NCBI Taxonomy" id="83891"/>
    <lineage>
        <taxon>Eukaryota</taxon>
        <taxon>Discoba</taxon>
        <taxon>Euglenozoa</taxon>
        <taxon>Kinetoplastea</taxon>
        <taxon>Metakinetoplastina</taxon>
        <taxon>Trypanosomatida</taxon>
        <taxon>Trypanosomatidae</taxon>
        <taxon>Trypanosoma</taxon>
    </lineage>
</organism>
<reference evidence="4 5" key="1">
    <citation type="journal article" date="2018" name="BMC Genomics">
        <title>Genomic comparison of Trypanosoma conorhini and Trypanosoma rangeli to Trypanosoma cruzi strains of high and low virulence.</title>
        <authorList>
            <person name="Bradwell K.R."/>
            <person name="Koparde V.N."/>
            <person name="Matveyev A.V."/>
            <person name="Serrano M.G."/>
            <person name="Alves J.M."/>
            <person name="Parikh H."/>
            <person name="Huang B."/>
            <person name="Lee V."/>
            <person name="Espinosa-Alvarez O."/>
            <person name="Ortiz P.A."/>
            <person name="Costa-Martins A.G."/>
            <person name="Teixeira M.M."/>
            <person name="Buck G.A."/>
        </authorList>
    </citation>
    <scope>NUCLEOTIDE SEQUENCE [LARGE SCALE GENOMIC DNA]</scope>
    <source>
        <strain evidence="4 5">025E</strain>
    </source>
</reference>
<dbReference type="GO" id="GO:0009313">
    <property type="term" value="P:oligosaccharide catabolic process"/>
    <property type="evidence" value="ECO:0007669"/>
    <property type="project" value="TreeGrafter"/>
</dbReference>
<dbReference type="GO" id="GO:0005737">
    <property type="term" value="C:cytoplasm"/>
    <property type="evidence" value="ECO:0007669"/>
    <property type="project" value="TreeGrafter"/>
</dbReference>
<dbReference type="PRINTS" id="PR01803">
    <property type="entry name" value="TCSIALIDASE"/>
</dbReference>
<dbReference type="PANTHER" id="PTHR10628">
    <property type="entry name" value="SIALIDASE"/>
    <property type="match status" value="1"/>
</dbReference>
<feature type="signal peptide" evidence="2">
    <location>
        <begin position="1"/>
        <end position="27"/>
    </location>
</feature>
<evidence type="ECO:0000256" key="2">
    <source>
        <dbReference type="SAM" id="SignalP"/>
    </source>
</evidence>
<feature type="domain" description="Sialidase" evidence="3">
    <location>
        <begin position="66"/>
        <end position="370"/>
    </location>
</feature>
<dbReference type="GO" id="GO:0016020">
    <property type="term" value="C:membrane"/>
    <property type="evidence" value="ECO:0007669"/>
    <property type="project" value="TreeGrafter"/>
</dbReference>
<dbReference type="InterPro" id="IPR011040">
    <property type="entry name" value="Sialidase"/>
</dbReference>
<accession>A0A422MQU0</accession>
<dbReference type="GeneID" id="40323657"/>
<dbReference type="InterPro" id="IPR008377">
    <property type="entry name" value="Sialidase_trypan"/>
</dbReference>
<dbReference type="Proteomes" id="UP000284403">
    <property type="component" value="Unassembled WGS sequence"/>
</dbReference>
<comment type="caution">
    <text evidence="4">The sequence shown here is derived from an EMBL/GenBank/DDBJ whole genome shotgun (WGS) entry which is preliminary data.</text>
</comment>
<dbReference type="SUPFAM" id="SSF50939">
    <property type="entry name" value="Sialidases"/>
    <property type="match status" value="1"/>
</dbReference>
<dbReference type="InterPro" id="IPR036278">
    <property type="entry name" value="Sialidase_sf"/>
</dbReference>
<dbReference type="CDD" id="cd15482">
    <property type="entry name" value="Sialidase_non-viral"/>
    <property type="match status" value="1"/>
</dbReference>
<evidence type="ECO:0000259" key="3">
    <source>
        <dbReference type="Pfam" id="PF13859"/>
    </source>
</evidence>
<name>A0A422MQU0_9TRYP</name>
<dbReference type="RefSeq" id="XP_029223096.1">
    <property type="nucleotide sequence ID" value="XM_029376837.1"/>
</dbReference>